<dbReference type="GO" id="GO:0016757">
    <property type="term" value="F:glycosyltransferase activity"/>
    <property type="evidence" value="ECO:0007669"/>
    <property type="project" value="UniProtKB-KW"/>
</dbReference>
<dbReference type="CDD" id="cd00761">
    <property type="entry name" value="Glyco_tranf_GTA_type"/>
    <property type="match status" value="1"/>
</dbReference>
<dbReference type="HOGENOM" id="CLU_067064_1_0_6"/>
<comment type="caution">
    <text evidence="2">The sequence shown here is derived from an EMBL/GenBank/DDBJ whole genome shotgun (WGS) entry which is preliminary data.</text>
</comment>
<dbReference type="InterPro" id="IPR001173">
    <property type="entry name" value="Glyco_trans_2-like"/>
</dbReference>
<gene>
    <name evidence="2" type="ORF">EDWATA_01327</name>
</gene>
<keyword evidence="2" id="KW-0328">Glycosyltransferase</keyword>
<evidence type="ECO:0000313" key="3">
    <source>
        <dbReference type="Proteomes" id="UP000003692"/>
    </source>
</evidence>
<evidence type="ECO:0000313" key="2">
    <source>
        <dbReference type="EMBL" id="EFE23638.1"/>
    </source>
</evidence>
<organism evidence="2 3">
    <name type="scientific">Edwardsiella tarda ATCC 23685</name>
    <dbReference type="NCBI Taxonomy" id="500638"/>
    <lineage>
        <taxon>Bacteria</taxon>
        <taxon>Pseudomonadati</taxon>
        <taxon>Pseudomonadota</taxon>
        <taxon>Gammaproteobacteria</taxon>
        <taxon>Enterobacterales</taxon>
        <taxon>Hafniaceae</taxon>
        <taxon>Edwardsiella</taxon>
    </lineage>
</organism>
<keyword evidence="2" id="KW-0808">Transferase</keyword>
<dbReference type="AlphaFoldDB" id="D4F3L7"/>
<dbReference type="Gene3D" id="3.90.550.10">
    <property type="entry name" value="Spore Coat Polysaccharide Biosynthesis Protein SpsA, Chain A"/>
    <property type="match status" value="1"/>
</dbReference>
<proteinExistence type="predicted"/>
<dbReference type="Pfam" id="PF00535">
    <property type="entry name" value="Glycos_transf_2"/>
    <property type="match status" value="1"/>
</dbReference>
<dbReference type="InterPro" id="IPR029044">
    <property type="entry name" value="Nucleotide-diphossugar_trans"/>
</dbReference>
<evidence type="ECO:0000259" key="1">
    <source>
        <dbReference type="Pfam" id="PF00535"/>
    </source>
</evidence>
<protein>
    <submittedName>
        <fullName evidence="2">Glycosyltransferase, group 2 family protein</fullName>
        <ecNumber evidence="2">2.4.-.-</ecNumber>
    </submittedName>
</protein>
<dbReference type="SUPFAM" id="SSF53448">
    <property type="entry name" value="Nucleotide-diphospho-sugar transferases"/>
    <property type="match status" value="1"/>
</dbReference>
<name>D4F3L7_EDWTA</name>
<reference evidence="2 3" key="1">
    <citation type="submission" date="2010-02" db="EMBL/GenBank/DDBJ databases">
        <authorList>
            <person name="Weinstock G."/>
            <person name="Sodergren E."/>
            <person name="Clifton S."/>
            <person name="Fulton L."/>
            <person name="Fulton B."/>
            <person name="Courtney L."/>
            <person name="Fronick C."/>
            <person name="Harrison M."/>
            <person name="Strong C."/>
            <person name="Farmer C."/>
            <person name="Delahaunty K."/>
            <person name="Markovic C."/>
            <person name="Hall O."/>
            <person name="Minx P."/>
            <person name="Tomlinson C."/>
            <person name="Mitreva M."/>
            <person name="Nelson J."/>
            <person name="Hou S."/>
            <person name="Wollam A."/>
            <person name="Pepin K.H."/>
            <person name="Johnson M."/>
            <person name="Bhonagiri V."/>
            <person name="Zhang X."/>
            <person name="Suruliraj S."/>
            <person name="Warren W."/>
            <person name="Chinwalla A."/>
            <person name="Mardis E.R."/>
            <person name="Wilson R.K."/>
        </authorList>
    </citation>
    <scope>NUCLEOTIDE SEQUENCE [LARGE SCALE GENOMIC DNA]</scope>
    <source>
        <strain evidence="2 3">ATCC 23685</strain>
    </source>
</reference>
<sequence length="295" mass="34164">MILLSICIPTKDRFEFLIENINSILVDNVPYDKYQIVIADNSTNDNIKKYCIELSLKGVNIKHVPNPLPGFYNSIVALSAGDGALLKLHNDYSYFIPGMFEQMINMVESNIKDKPTLFFSNGTLSLDKNEHFKNLDDFVNCTHFQNTWSSAFSIWRKDFNITPHGRQDVNTMFPHTSLLLNNANENYLVVKDVFFNNKDIIGKGGYDLFDCFCNNYLGMINEKRKSGQVSSTTFSKVKFLMYFKFIIPWYYKTVFSDRGYTYIIENADDIIKKTYGRLPFLGIKIACFIKKYLIK</sequence>
<dbReference type="EMBL" id="ADGK01000068">
    <property type="protein sequence ID" value="EFE23638.1"/>
    <property type="molecule type" value="Genomic_DNA"/>
</dbReference>
<dbReference type="Proteomes" id="UP000003692">
    <property type="component" value="Unassembled WGS sequence"/>
</dbReference>
<dbReference type="EC" id="2.4.-.-" evidence="2"/>
<dbReference type="RefSeq" id="WP_005284148.1">
    <property type="nucleotide sequence ID" value="NZ_GG739633.1"/>
</dbReference>
<feature type="domain" description="Glycosyltransferase 2-like" evidence="1">
    <location>
        <begin position="5"/>
        <end position="109"/>
    </location>
</feature>
<accession>D4F3L7</accession>